<evidence type="ECO:0000313" key="2">
    <source>
        <dbReference type="Proteomes" id="UP000246316"/>
    </source>
</evidence>
<dbReference type="KEGG" id="vg:65112834"/>
<keyword evidence="2" id="KW-1185">Reference proteome</keyword>
<dbReference type="EMBL" id="MH059636">
    <property type="protein sequence ID" value="AWD90401.1"/>
    <property type="molecule type" value="Genomic_DNA"/>
</dbReference>
<proteinExistence type="predicted"/>
<evidence type="ECO:0000313" key="1">
    <source>
        <dbReference type="EMBL" id="AWD90401.1"/>
    </source>
</evidence>
<name>A0A2S1GLY3_9CAUD</name>
<dbReference type="Proteomes" id="UP000246316">
    <property type="component" value="Segment"/>
</dbReference>
<accession>A0A2S1GLY3</accession>
<sequence>MQIVTIEYKTDDGYALWSSMTDENLTDVAVKLREAIDYSGTHFSDGQGIICATLFTLDGDEIKYVIAKYVHEVLQNIWGVKL</sequence>
<protein>
    <submittedName>
        <fullName evidence="1">Uncharacterized protein</fullName>
    </submittedName>
</protein>
<organism evidence="1 2">
    <name type="scientific">Erwinia phage Cronus</name>
    <dbReference type="NCBI Taxonomy" id="2163633"/>
    <lineage>
        <taxon>Viruses</taxon>
        <taxon>Duplodnaviria</taxon>
        <taxon>Heunggongvirae</taxon>
        <taxon>Uroviricota</taxon>
        <taxon>Caudoviricetes</taxon>
        <taxon>Pantevenvirales</taxon>
        <taxon>Straboviridae</taxon>
        <taxon>Tevenvirinae</taxon>
        <taxon>Risoevirus</taxon>
        <taxon>Risoevirus cronus</taxon>
        <taxon>Roskildevirus cronus</taxon>
    </lineage>
</organism>
<reference evidence="1" key="1">
    <citation type="submission" date="2018-03" db="EMBL/GenBank/DDBJ databases">
        <title>Phage therapy in agriculture - a green tech approach to combat plant pathogenic bacteria.</title>
        <authorList>
            <person name="Carstens A.B."/>
            <person name="Djurhuus A.M."/>
            <person name="Hansen L.H."/>
        </authorList>
    </citation>
    <scope>NUCLEOTIDE SEQUENCE [LARGE SCALE GENOMIC DNA]</scope>
</reference>
<dbReference type="RefSeq" id="YP_010095200.1">
    <property type="nucleotide sequence ID" value="NC_055743.1"/>
</dbReference>
<dbReference type="GeneID" id="65112834"/>